<dbReference type="SUPFAM" id="SSF88697">
    <property type="entry name" value="PUA domain-like"/>
    <property type="match status" value="1"/>
</dbReference>
<organism evidence="1 2">
    <name type="scientific">Anaeromicrobium sediminis</name>
    <dbReference type="NCBI Taxonomy" id="1478221"/>
    <lineage>
        <taxon>Bacteria</taxon>
        <taxon>Bacillati</taxon>
        <taxon>Bacillota</taxon>
        <taxon>Clostridia</taxon>
        <taxon>Peptostreptococcales</taxon>
        <taxon>Thermotaleaceae</taxon>
        <taxon>Anaeromicrobium</taxon>
    </lineage>
</organism>
<evidence type="ECO:0000313" key="2">
    <source>
        <dbReference type="Proteomes" id="UP000216024"/>
    </source>
</evidence>
<comment type="caution">
    <text evidence="1">The sequence shown here is derived from an EMBL/GenBank/DDBJ whole genome shotgun (WGS) entry which is preliminary data.</text>
</comment>
<gene>
    <name evidence="1" type="ORF">CCE28_19660</name>
</gene>
<dbReference type="InterPro" id="IPR015947">
    <property type="entry name" value="PUA-like_sf"/>
</dbReference>
<protein>
    <recommendedName>
        <fullName evidence="3">EVE domain-containing protein</fullName>
    </recommendedName>
</protein>
<evidence type="ECO:0008006" key="3">
    <source>
        <dbReference type="Google" id="ProtNLM"/>
    </source>
</evidence>
<name>A0A267MC75_9FIRM</name>
<evidence type="ECO:0000313" key="1">
    <source>
        <dbReference type="EMBL" id="PAB57149.1"/>
    </source>
</evidence>
<dbReference type="Proteomes" id="UP000216024">
    <property type="component" value="Unassembled WGS sequence"/>
</dbReference>
<reference evidence="1 2" key="1">
    <citation type="submission" date="2017-06" db="EMBL/GenBank/DDBJ databases">
        <title>Draft genome sequence of anaerobic fermentative bacterium Anaeromicrobium sediminis DY2726D isolated from West Pacific Ocean sediments.</title>
        <authorList>
            <person name="Zeng X."/>
        </authorList>
    </citation>
    <scope>NUCLEOTIDE SEQUENCE [LARGE SCALE GENOMIC DNA]</scope>
    <source>
        <strain evidence="1 2">DY2726D</strain>
    </source>
</reference>
<dbReference type="AlphaFoldDB" id="A0A267MC75"/>
<dbReference type="EMBL" id="NIBG01000028">
    <property type="protein sequence ID" value="PAB57149.1"/>
    <property type="molecule type" value="Genomic_DNA"/>
</dbReference>
<proteinExistence type="predicted"/>
<keyword evidence="2" id="KW-1185">Reference proteome</keyword>
<dbReference type="OrthoDB" id="9779761at2"/>
<sequence>MKHWLYPANPKIYDIVSAFTRADETPWPMSSKVELDDFIYIYGGQPYKQVLFKCKVIDIGLPPEAVIEKAEKYIKVSGKTPDKPFMMLKTVYEFEMNSSSPVSFHMMKQNGLKGSIMGPRCLENNLELLKYIRSMEE</sequence>
<dbReference type="RefSeq" id="WP_095135600.1">
    <property type="nucleotide sequence ID" value="NZ_NIBG01000028.1"/>
</dbReference>
<accession>A0A267MC75</accession>